<organism evidence="2 3">
    <name type="scientific">Liparis tanakae</name>
    <name type="common">Tanaka's snailfish</name>
    <dbReference type="NCBI Taxonomy" id="230148"/>
    <lineage>
        <taxon>Eukaryota</taxon>
        <taxon>Metazoa</taxon>
        <taxon>Chordata</taxon>
        <taxon>Craniata</taxon>
        <taxon>Vertebrata</taxon>
        <taxon>Euteleostomi</taxon>
        <taxon>Actinopterygii</taxon>
        <taxon>Neopterygii</taxon>
        <taxon>Teleostei</taxon>
        <taxon>Neoteleostei</taxon>
        <taxon>Acanthomorphata</taxon>
        <taxon>Eupercaria</taxon>
        <taxon>Perciformes</taxon>
        <taxon>Cottioidei</taxon>
        <taxon>Cottales</taxon>
        <taxon>Liparidae</taxon>
        <taxon>Liparis</taxon>
    </lineage>
</organism>
<dbReference type="AlphaFoldDB" id="A0A4Z2HYK5"/>
<reference evidence="2 3" key="1">
    <citation type="submission" date="2019-03" db="EMBL/GenBank/DDBJ databases">
        <title>First draft genome of Liparis tanakae, snailfish: a comprehensive survey of snailfish specific genes.</title>
        <authorList>
            <person name="Kim W."/>
            <person name="Song I."/>
            <person name="Jeong J.-H."/>
            <person name="Kim D."/>
            <person name="Kim S."/>
            <person name="Ryu S."/>
            <person name="Song J.Y."/>
            <person name="Lee S.K."/>
        </authorList>
    </citation>
    <scope>NUCLEOTIDE SEQUENCE [LARGE SCALE GENOMIC DNA]</scope>
    <source>
        <tissue evidence="2">Muscle</tissue>
    </source>
</reference>
<protein>
    <submittedName>
        <fullName evidence="2">Uncharacterized protein</fullName>
    </submittedName>
</protein>
<feature type="region of interest" description="Disordered" evidence="1">
    <location>
        <begin position="13"/>
        <end position="39"/>
    </location>
</feature>
<evidence type="ECO:0000313" key="3">
    <source>
        <dbReference type="Proteomes" id="UP000314294"/>
    </source>
</evidence>
<evidence type="ECO:0000313" key="2">
    <source>
        <dbReference type="EMBL" id="TNN70807.1"/>
    </source>
</evidence>
<dbReference type="EMBL" id="SRLO01000158">
    <property type="protein sequence ID" value="TNN70807.1"/>
    <property type="molecule type" value="Genomic_DNA"/>
</dbReference>
<accession>A0A4Z2HYK5</accession>
<comment type="caution">
    <text evidence="2">The sequence shown here is derived from an EMBL/GenBank/DDBJ whole genome shotgun (WGS) entry which is preliminary data.</text>
</comment>
<proteinExistence type="predicted"/>
<sequence length="121" mass="12881">MPGAGCRPVSNLPAGGAAVFQPPTANKPGASVGGGTFEKDLNIRRRPGIRNSSQWDFPGRYITCYTLRAAGWIDDERTFKNKMENVAQASGGTAHGLKEHDHRLIRHGVSASCVQMAAGTC</sequence>
<name>A0A4Z2HYK5_9TELE</name>
<evidence type="ECO:0000256" key="1">
    <source>
        <dbReference type="SAM" id="MobiDB-lite"/>
    </source>
</evidence>
<dbReference type="Proteomes" id="UP000314294">
    <property type="component" value="Unassembled WGS sequence"/>
</dbReference>
<gene>
    <name evidence="2" type="ORF">EYF80_018941</name>
</gene>
<keyword evidence="3" id="KW-1185">Reference proteome</keyword>